<evidence type="ECO:0000256" key="13">
    <source>
        <dbReference type="HAMAP-Rule" id="MF_00409"/>
    </source>
</evidence>
<evidence type="ECO:0000256" key="4">
    <source>
        <dbReference type="ARBA" id="ARBA00016436"/>
    </source>
</evidence>
<keyword evidence="15" id="KW-1185">Reference proteome</keyword>
<protein>
    <recommendedName>
        <fullName evidence="4 13">Tetraacyldisaccharide 4'-kinase</fullName>
        <ecNumber evidence="3 13">2.7.1.130</ecNumber>
    </recommendedName>
    <alternativeName>
        <fullName evidence="12 13">Lipid A 4'-kinase</fullName>
    </alternativeName>
</protein>
<gene>
    <name evidence="13 14" type="primary">lpxK</name>
    <name evidence="14" type="ORF">PEDI_12450</name>
</gene>
<dbReference type="PANTHER" id="PTHR42724">
    <property type="entry name" value="TETRAACYLDISACCHARIDE 4'-KINASE"/>
    <property type="match status" value="1"/>
</dbReference>
<comment type="caution">
    <text evidence="14">The sequence shown here is derived from an EMBL/GenBank/DDBJ whole genome shotgun (WGS) entry which is preliminary data.</text>
</comment>
<evidence type="ECO:0000256" key="6">
    <source>
        <dbReference type="ARBA" id="ARBA00022556"/>
    </source>
</evidence>
<name>A0AAN4VXD3_9BACT</name>
<dbReference type="HAMAP" id="MF_00409">
    <property type="entry name" value="LpxK"/>
    <property type="match status" value="1"/>
</dbReference>
<evidence type="ECO:0000256" key="8">
    <source>
        <dbReference type="ARBA" id="ARBA00022741"/>
    </source>
</evidence>
<evidence type="ECO:0000256" key="5">
    <source>
        <dbReference type="ARBA" id="ARBA00022516"/>
    </source>
</evidence>
<dbReference type="Proteomes" id="UP001310022">
    <property type="component" value="Unassembled WGS sequence"/>
</dbReference>
<evidence type="ECO:0000256" key="3">
    <source>
        <dbReference type="ARBA" id="ARBA00012071"/>
    </source>
</evidence>
<keyword evidence="5 13" id="KW-0444">Lipid biosynthesis</keyword>
<evidence type="ECO:0000256" key="7">
    <source>
        <dbReference type="ARBA" id="ARBA00022679"/>
    </source>
</evidence>
<keyword evidence="11 13" id="KW-0443">Lipid metabolism</keyword>
<dbReference type="InterPro" id="IPR027417">
    <property type="entry name" value="P-loop_NTPase"/>
</dbReference>
<proteinExistence type="inferred from homology"/>
<dbReference type="NCBIfam" id="TIGR00682">
    <property type="entry name" value="lpxK"/>
    <property type="match status" value="1"/>
</dbReference>
<dbReference type="GO" id="GO:0005524">
    <property type="term" value="F:ATP binding"/>
    <property type="evidence" value="ECO:0007669"/>
    <property type="project" value="UniProtKB-UniRule"/>
</dbReference>
<dbReference type="EC" id="2.7.1.130" evidence="3 13"/>
<comment type="caution">
    <text evidence="13">Lacks conserved residue(s) required for the propagation of feature annotation.</text>
</comment>
<dbReference type="EMBL" id="BQKE01000001">
    <property type="protein sequence ID" value="GJM60693.1"/>
    <property type="molecule type" value="Genomic_DNA"/>
</dbReference>
<dbReference type="PANTHER" id="PTHR42724:SF1">
    <property type="entry name" value="TETRAACYLDISACCHARIDE 4'-KINASE, MITOCHONDRIAL-RELATED"/>
    <property type="match status" value="1"/>
</dbReference>
<keyword evidence="6 13" id="KW-0441">Lipid A biosynthesis</keyword>
<sequence length="343" mass="39220">MSIRNIVGWPFSVLYGSITRLRNHLFDIGYTKSFNFEVMTINVGNLSVGGTGKSPMIEYLARLLKKDFRTATLSRGYGRKTRGFQLAGPKDNALTLGDEPYQFYRKFGTEMMVAVGEERALAIPEMLQHQEDLELILLDDAFQHRYVQADLNIMLTEYDRPFFHDFILPAGRLREARKGADRADIIVVTKCPDQIQEANYRAEIQRYAPEASVFFSKIAYGRPQALENGQTGAKVYLFSGIAQPGPFEEFVGQQYEVMAHERFSDHHAYTEEELRKIAENFKASGADFILITEKDAVKLVVSTFDSWRKDLPLFYLPIEVEFLKDQMAFDALIKAAIEKKYAQ</sequence>
<dbReference type="RefSeq" id="WP_338236394.1">
    <property type="nucleotide sequence ID" value="NZ_BQKE01000001.1"/>
</dbReference>
<comment type="catalytic activity">
    <reaction evidence="13">
        <text>a lipid A disaccharide + ATP = a lipid IVA + ADP + H(+)</text>
        <dbReference type="Rhea" id="RHEA:67840"/>
        <dbReference type="ChEBI" id="CHEBI:15378"/>
        <dbReference type="ChEBI" id="CHEBI:30616"/>
        <dbReference type="ChEBI" id="CHEBI:176343"/>
        <dbReference type="ChEBI" id="CHEBI:176425"/>
        <dbReference type="ChEBI" id="CHEBI:456216"/>
        <dbReference type="EC" id="2.7.1.130"/>
    </reaction>
</comment>
<keyword evidence="10 13" id="KW-0067">ATP-binding</keyword>
<evidence type="ECO:0000313" key="14">
    <source>
        <dbReference type="EMBL" id="GJM60693.1"/>
    </source>
</evidence>
<evidence type="ECO:0000256" key="2">
    <source>
        <dbReference type="ARBA" id="ARBA00004870"/>
    </source>
</evidence>
<dbReference type="Pfam" id="PF02606">
    <property type="entry name" value="LpxK"/>
    <property type="match status" value="1"/>
</dbReference>
<comment type="similarity">
    <text evidence="13">Belongs to the LpxK family.</text>
</comment>
<keyword evidence="9 13" id="KW-0418">Kinase</keyword>
<dbReference type="InterPro" id="IPR003758">
    <property type="entry name" value="LpxK"/>
</dbReference>
<evidence type="ECO:0000256" key="10">
    <source>
        <dbReference type="ARBA" id="ARBA00022840"/>
    </source>
</evidence>
<keyword evidence="8 13" id="KW-0547">Nucleotide-binding</keyword>
<evidence type="ECO:0000256" key="12">
    <source>
        <dbReference type="ARBA" id="ARBA00029757"/>
    </source>
</evidence>
<evidence type="ECO:0000256" key="9">
    <source>
        <dbReference type="ARBA" id="ARBA00022777"/>
    </source>
</evidence>
<accession>A0AAN4VXD3</accession>
<dbReference type="AlphaFoldDB" id="A0AAN4VXD3"/>
<keyword evidence="7 13" id="KW-0808">Transferase</keyword>
<reference evidence="14 15" key="1">
    <citation type="submission" date="2021-12" db="EMBL/GenBank/DDBJ databases">
        <title>Genome sequencing of bacteria with rrn-lacking chromosome and rrn-plasmid.</title>
        <authorList>
            <person name="Anda M."/>
            <person name="Iwasaki W."/>
        </authorList>
    </citation>
    <scope>NUCLEOTIDE SEQUENCE [LARGE SCALE GENOMIC DNA]</scope>
    <source>
        <strain evidence="14 15">NBRC 15940</strain>
    </source>
</reference>
<comment type="pathway">
    <text evidence="2 13">Glycolipid biosynthesis; lipid IV(A) biosynthesis; lipid IV(A) from (3R)-3-hydroxytetradecanoyl-[acyl-carrier-protein] and UDP-N-acetyl-alpha-D-glucosamine: step 6/6.</text>
</comment>
<dbReference type="SUPFAM" id="SSF52540">
    <property type="entry name" value="P-loop containing nucleoside triphosphate hydrolases"/>
    <property type="match status" value="1"/>
</dbReference>
<dbReference type="GO" id="GO:0005886">
    <property type="term" value="C:plasma membrane"/>
    <property type="evidence" value="ECO:0007669"/>
    <property type="project" value="TreeGrafter"/>
</dbReference>
<dbReference type="GO" id="GO:0009029">
    <property type="term" value="F:lipid-A 4'-kinase activity"/>
    <property type="evidence" value="ECO:0007669"/>
    <property type="project" value="UniProtKB-UniRule"/>
</dbReference>
<comment type="function">
    <text evidence="1 13">Transfers the gamma-phosphate of ATP to the 4'-position of a tetraacyldisaccharide 1-phosphate intermediate (termed DS-1-P) to form tetraacyldisaccharide 1,4'-bis-phosphate (lipid IVA).</text>
</comment>
<dbReference type="GO" id="GO:0009244">
    <property type="term" value="P:lipopolysaccharide core region biosynthetic process"/>
    <property type="evidence" value="ECO:0007669"/>
    <property type="project" value="TreeGrafter"/>
</dbReference>
<evidence type="ECO:0000313" key="15">
    <source>
        <dbReference type="Proteomes" id="UP001310022"/>
    </source>
</evidence>
<organism evidence="14 15">
    <name type="scientific">Persicobacter diffluens</name>
    <dbReference type="NCBI Taxonomy" id="981"/>
    <lineage>
        <taxon>Bacteria</taxon>
        <taxon>Pseudomonadati</taxon>
        <taxon>Bacteroidota</taxon>
        <taxon>Cytophagia</taxon>
        <taxon>Cytophagales</taxon>
        <taxon>Persicobacteraceae</taxon>
        <taxon>Persicobacter</taxon>
    </lineage>
</organism>
<evidence type="ECO:0000256" key="11">
    <source>
        <dbReference type="ARBA" id="ARBA00023098"/>
    </source>
</evidence>
<evidence type="ECO:0000256" key="1">
    <source>
        <dbReference type="ARBA" id="ARBA00002274"/>
    </source>
</evidence>
<dbReference type="GO" id="GO:0009245">
    <property type="term" value="P:lipid A biosynthetic process"/>
    <property type="evidence" value="ECO:0007669"/>
    <property type="project" value="UniProtKB-UniRule"/>
</dbReference>